<accession>A0ABV2YFM8</accession>
<dbReference type="InterPro" id="IPR015510">
    <property type="entry name" value="PGRP"/>
</dbReference>
<dbReference type="InterPro" id="IPR002502">
    <property type="entry name" value="Amidase_domain"/>
</dbReference>
<proteinExistence type="inferred from homology"/>
<evidence type="ECO:0000256" key="2">
    <source>
        <dbReference type="SAM" id="MobiDB-lite"/>
    </source>
</evidence>
<feature type="domain" description="Peptidoglycan recognition protein family" evidence="4">
    <location>
        <begin position="275"/>
        <end position="423"/>
    </location>
</feature>
<dbReference type="SMART" id="SM00701">
    <property type="entry name" value="PGRP"/>
    <property type="match status" value="1"/>
</dbReference>
<dbReference type="RefSeq" id="WP_359289616.1">
    <property type="nucleotide sequence ID" value="NZ_JBEZUR010000011.1"/>
</dbReference>
<evidence type="ECO:0000259" key="3">
    <source>
        <dbReference type="SMART" id="SM00644"/>
    </source>
</evidence>
<feature type="compositionally biased region" description="Low complexity" evidence="2">
    <location>
        <begin position="60"/>
        <end position="75"/>
    </location>
</feature>
<evidence type="ECO:0000313" key="6">
    <source>
        <dbReference type="Proteomes" id="UP001550850"/>
    </source>
</evidence>
<name>A0ABV2YFM8_9ACTN</name>
<dbReference type="SMART" id="SM00644">
    <property type="entry name" value="Ami_2"/>
    <property type="match status" value="1"/>
</dbReference>
<feature type="domain" description="N-acetylmuramoyl-L-alanine amidase" evidence="3">
    <location>
        <begin position="289"/>
        <end position="450"/>
    </location>
</feature>
<dbReference type="PANTHER" id="PTHR11022">
    <property type="entry name" value="PEPTIDOGLYCAN RECOGNITION PROTEIN"/>
    <property type="match status" value="1"/>
</dbReference>
<keyword evidence="6" id="KW-1185">Reference proteome</keyword>
<comment type="caution">
    <text evidence="5">The sequence shown here is derived from an EMBL/GenBank/DDBJ whole genome shotgun (WGS) entry which is preliminary data.</text>
</comment>
<evidence type="ECO:0000259" key="4">
    <source>
        <dbReference type="SMART" id="SM00701"/>
    </source>
</evidence>
<evidence type="ECO:0000256" key="1">
    <source>
        <dbReference type="ARBA" id="ARBA00007553"/>
    </source>
</evidence>
<feature type="region of interest" description="Disordered" evidence="2">
    <location>
        <begin position="187"/>
        <end position="219"/>
    </location>
</feature>
<dbReference type="Proteomes" id="UP001550850">
    <property type="component" value="Unassembled WGS sequence"/>
</dbReference>
<comment type="similarity">
    <text evidence="1">Belongs to the N-acetylmuramoyl-L-alanine amidase 2 family.</text>
</comment>
<organism evidence="5 6">
    <name type="scientific">Streptomyces fragilis</name>
    <dbReference type="NCBI Taxonomy" id="67301"/>
    <lineage>
        <taxon>Bacteria</taxon>
        <taxon>Bacillati</taxon>
        <taxon>Actinomycetota</taxon>
        <taxon>Actinomycetes</taxon>
        <taxon>Kitasatosporales</taxon>
        <taxon>Streptomycetaceae</taxon>
        <taxon>Streptomyces</taxon>
    </lineage>
</organism>
<dbReference type="Gene3D" id="3.40.80.10">
    <property type="entry name" value="Peptidoglycan recognition protein-like"/>
    <property type="match status" value="1"/>
</dbReference>
<dbReference type="GO" id="GO:0008745">
    <property type="term" value="F:N-acetylmuramoyl-L-alanine amidase activity"/>
    <property type="evidence" value="ECO:0007669"/>
    <property type="project" value="UniProtKB-EC"/>
</dbReference>
<sequence>MRGLLSSTFASPFTSSLGITCATTLVVPLAVVAAAPAMAGGPAPRAVAAETQDAGSTQSLPLAPLAGRRAAGAAPDRAERGLVRQHVRPFSHVGVVWDDPDAEFHGRVQVRTRAAATGGWSDWKDLETHTSEHGADPGTAEKAARGGTAPLWVGASDGVEVRTGPEADAHAEGGALPALPSGLRAELVDPGDGSAAAPVGRAGAPARSGGLPGAPAGRGPEVLPALSRAETRREAVALRAVTPDPDATPEQEAPAPAAGDVVDEPLAAPYIGPRPAIVTRKGWKANEGLREQGFVYTSKVKVAFVHHTATGNGYTCAQAPSVIRSIYRYHVGSMGWRDIGYNFLVDKCGKIYEGRAGGVARPVMGAHTLGFNSNSMGVAVIGSFGYTKPSAKAVRGIARLTAWKLGLHGMNPKGKTYLTSGGGNRYRKGKNVRLNTISGHRDGFATSCPGGRLYSKLGTARTTSARYQGR</sequence>
<gene>
    <name evidence="5" type="ORF">AB0E65_10000</name>
</gene>
<feature type="compositionally biased region" description="Low complexity" evidence="2">
    <location>
        <begin position="193"/>
        <end position="219"/>
    </location>
</feature>
<protein>
    <submittedName>
        <fullName evidence="5">N-acetylmuramoyl-L-alanine amidase</fullName>
        <ecNumber evidence="5">3.5.1.28</ecNumber>
    </submittedName>
</protein>
<feature type="region of interest" description="Disordered" evidence="2">
    <location>
        <begin position="48"/>
        <end position="78"/>
    </location>
</feature>
<dbReference type="CDD" id="cd06583">
    <property type="entry name" value="PGRP"/>
    <property type="match status" value="1"/>
</dbReference>
<reference evidence="5 6" key="1">
    <citation type="submission" date="2024-06" db="EMBL/GenBank/DDBJ databases">
        <title>The Natural Products Discovery Center: Release of the First 8490 Sequenced Strains for Exploring Actinobacteria Biosynthetic Diversity.</title>
        <authorList>
            <person name="Kalkreuter E."/>
            <person name="Kautsar S.A."/>
            <person name="Yang D."/>
            <person name="Bader C.D."/>
            <person name="Teijaro C.N."/>
            <person name="Fluegel L."/>
            <person name="Davis C.M."/>
            <person name="Simpson J.R."/>
            <person name="Lauterbach L."/>
            <person name="Steele A.D."/>
            <person name="Gui C."/>
            <person name="Meng S."/>
            <person name="Li G."/>
            <person name="Viehrig K."/>
            <person name="Ye F."/>
            <person name="Su P."/>
            <person name="Kiefer A.F."/>
            <person name="Nichols A."/>
            <person name="Cepeda A.J."/>
            <person name="Yan W."/>
            <person name="Fan B."/>
            <person name="Jiang Y."/>
            <person name="Adhikari A."/>
            <person name="Zheng C.-J."/>
            <person name="Schuster L."/>
            <person name="Cowan T.M."/>
            <person name="Smanski M.J."/>
            <person name="Chevrette M.G."/>
            <person name="De Carvalho L.P.S."/>
            <person name="Shen B."/>
        </authorList>
    </citation>
    <scope>NUCLEOTIDE SEQUENCE [LARGE SCALE GENOMIC DNA]</scope>
    <source>
        <strain evidence="5 6">NPDC038104</strain>
    </source>
</reference>
<dbReference type="InterPro" id="IPR006619">
    <property type="entry name" value="PGRP_domain_met/bac"/>
</dbReference>
<evidence type="ECO:0000313" key="5">
    <source>
        <dbReference type="EMBL" id="MEU3554535.1"/>
    </source>
</evidence>
<dbReference type="InterPro" id="IPR036505">
    <property type="entry name" value="Amidase/PGRP_sf"/>
</dbReference>
<dbReference type="EC" id="3.5.1.28" evidence="5"/>
<dbReference type="Pfam" id="PF01510">
    <property type="entry name" value="Amidase_2"/>
    <property type="match status" value="1"/>
</dbReference>
<dbReference type="SUPFAM" id="SSF55846">
    <property type="entry name" value="N-acetylmuramoyl-L-alanine amidase-like"/>
    <property type="match status" value="1"/>
</dbReference>
<dbReference type="EMBL" id="JBEZUR010000011">
    <property type="protein sequence ID" value="MEU3554535.1"/>
    <property type="molecule type" value="Genomic_DNA"/>
</dbReference>
<keyword evidence="5" id="KW-0378">Hydrolase</keyword>
<dbReference type="PANTHER" id="PTHR11022:SF41">
    <property type="entry name" value="PEPTIDOGLYCAN-RECOGNITION PROTEIN LC-RELATED"/>
    <property type="match status" value="1"/>
</dbReference>